<evidence type="ECO:0000313" key="2">
    <source>
        <dbReference type="Proteomes" id="UP000050535"/>
    </source>
</evidence>
<protein>
    <submittedName>
        <fullName evidence="1">Uncharacterized protein</fullName>
    </submittedName>
</protein>
<gene>
    <name evidence="1" type="ORF">SY89_00846</name>
</gene>
<reference evidence="2" key="1">
    <citation type="submission" date="2013-11" db="EMBL/GenBank/DDBJ databases">
        <authorList>
            <person name="Hoang H.T."/>
            <person name="Killian M.L."/>
            <person name="Madson D.M."/>
            <person name="Arruda P.H.E."/>
            <person name="Sun D."/>
            <person name="Schwartz K.J."/>
            <person name="Yoon K."/>
        </authorList>
    </citation>
    <scope>NUCLEOTIDE SEQUENCE [LARGE SCALE GENOMIC DNA]</scope>
    <source>
        <strain evidence="2">CDK2</strain>
    </source>
</reference>
<dbReference type="Proteomes" id="UP000050535">
    <property type="component" value="Unassembled WGS sequence"/>
</dbReference>
<keyword evidence="2" id="KW-1185">Reference proteome</keyword>
<dbReference type="RefSeq" id="WP_054583206.1">
    <property type="nucleotide sequence ID" value="NZ_LGUC01000001.1"/>
</dbReference>
<name>A0A0P7FTN6_9EURY</name>
<dbReference type="STRING" id="699431.SY89_00846"/>
<sequence length="105" mass="11158">MTSVAESLATELVLEAGYAPREVDRVVISGFGSEGESGENLTHQIGARFTSDDSLAAEVGPPYAPERVYFGNEMTPEVGAADVAREARGLDRDIQVLETLDVEAS</sequence>
<accession>A0A0P7FTN6</accession>
<organism evidence="1 2">
    <name type="scientific">Halolamina pelagica</name>
    <dbReference type="NCBI Taxonomy" id="699431"/>
    <lineage>
        <taxon>Archaea</taxon>
        <taxon>Methanobacteriati</taxon>
        <taxon>Methanobacteriota</taxon>
        <taxon>Stenosarchaea group</taxon>
        <taxon>Halobacteria</taxon>
        <taxon>Halobacteriales</taxon>
        <taxon>Haloferacaceae</taxon>
    </lineage>
</organism>
<proteinExistence type="predicted"/>
<dbReference type="AlphaFoldDB" id="A0A0P7FTN6"/>
<evidence type="ECO:0000313" key="1">
    <source>
        <dbReference type="EMBL" id="KPN30124.1"/>
    </source>
</evidence>
<dbReference type="EMBL" id="LGUC01000001">
    <property type="protein sequence ID" value="KPN30124.1"/>
    <property type="molecule type" value="Genomic_DNA"/>
</dbReference>
<comment type="caution">
    <text evidence="1">The sequence shown here is derived from an EMBL/GenBank/DDBJ whole genome shotgun (WGS) entry which is preliminary data.</text>
</comment>